<feature type="region of interest" description="Disordered" evidence="3">
    <location>
        <begin position="90"/>
        <end position="125"/>
    </location>
</feature>
<evidence type="ECO:0000256" key="3">
    <source>
        <dbReference type="SAM" id="MobiDB-lite"/>
    </source>
</evidence>
<dbReference type="AlphaFoldDB" id="A0A1M6L6J7"/>
<feature type="signal peptide" evidence="4">
    <location>
        <begin position="1"/>
        <end position="29"/>
    </location>
</feature>
<evidence type="ECO:0000259" key="5">
    <source>
        <dbReference type="SMART" id="SM00560"/>
    </source>
</evidence>
<feature type="domain" description="LamG-like jellyroll fold" evidence="5">
    <location>
        <begin position="559"/>
        <end position="699"/>
    </location>
</feature>
<keyword evidence="2" id="KW-1015">Disulfide bond</keyword>
<organism evidence="6 7">
    <name type="scientific">Nocardiopsis flavescens</name>
    <dbReference type="NCBI Taxonomy" id="758803"/>
    <lineage>
        <taxon>Bacteria</taxon>
        <taxon>Bacillati</taxon>
        <taxon>Actinomycetota</taxon>
        <taxon>Actinomycetes</taxon>
        <taxon>Streptosporangiales</taxon>
        <taxon>Nocardiopsidaceae</taxon>
        <taxon>Nocardiopsis</taxon>
    </lineage>
</organism>
<dbReference type="Proteomes" id="UP000184452">
    <property type="component" value="Unassembled WGS sequence"/>
</dbReference>
<keyword evidence="1 4" id="KW-0732">Signal</keyword>
<feature type="region of interest" description="Disordered" evidence="3">
    <location>
        <begin position="211"/>
        <end position="230"/>
    </location>
</feature>
<sequence>MRRSLTRSAAAAAVLALVASLFGPAPASANENRPPDRPDTASLTARGEACSTDRTNPTLLNSTQLTLAGVFSDPDPAATGVSQQVKAEFEWGPEDSGEPWGRAESAYTTQSPGAAPPGRSVTARDLPEKTLIGYRARAHDTRTAGEWSAYCWIEISTAKPASPPSVTSEDYPNDNRFHGAPGKPGAFTFDGNGVDTAVAYDYGLQGACETRVEPETPGGPVTVSITPSRSGPNLLHARSVDAYGNSSGCGLVHTFGVAPPADPVAHFPLDEGEGDASADAMVDDRVATAVGGIDWTRGRAGVHEGGTEYRLAGTAVSTANGALRTEAPVVDTDGTFTVSAWLRLDDTGDDAVVLSQDGEAVSGFRLGYDADEKAWYFDAPTADDPAAAHTRVSSTAPVRTGAWTQLIGVHDADTGELGLYVDGSHQGAAEHDGAWNAEGAFVIGGGHGPQGPGWPGAVDHVLVWDRLLYTEDTTTTFSGRSEVWEAATRPVVPEGVWHLNETGGTVAADASDHGLDATLHGDPAEVWNGERNPVTRDPSARLDGTAHLSTEGPAVRTDNGFSASAWVRLDDADRDAVFLSQSGEDTDGFALGYDSSTGRWFFETAVEDAPGAETHRAASRSSARTGRWVHVAGTYDHIDGTLTLYVDGVSQEAVGREGSWNADGGVLIGAGTAGTAAERHWTGGIAVVQVHQGVALEDDVNLISMGFPPV</sequence>
<dbReference type="SMART" id="SM00560">
    <property type="entry name" value="LamGL"/>
    <property type="match status" value="2"/>
</dbReference>
<dbReference type="Gene3D" id="2.60.120.200">
    <property type="match status" value="2"/>
</dbReference>
<dbReference type="PANTHER" id="PTHR46943">
    <property type="entry name" value="PENTRAXIN-RELATED PROTEIN PTX3"/>
    <property type="match status" value="1"/>
</dbReference>
<dbReference type="PANTHER" id="PTHR46943:SF1">
    <property type="entry name" value="PENTRAXIN-RELATED PROTEIN PTX3"/>
    <property type="match status" value="1"/>
</dbReference>
<evidence type="ECO:0000313" key="6">
    <source>
        <dbReference type="EMBL" id="SHJ66841.1"/>
    </source>
</evidence>
<reference evidence="6 7" key="1">
    <citation type="submission" date="2016-11" db="EMBL/GenBank/DDBJ databases">
        <authorList>
            <person name="Jaros S."/>
            <person name="Januszkiewicz K."/>
            <person name="Wedrychowicz H."/>
        </authorList>
    </citation>
    <scope>NUCLEOTIDE SEQUENCE [LARGE SCALE GENOMIC DNA]</scope>
    <source>
        <strain evidence="6 7">CGMCC 4.5723</strain>
    </source>
</reference>
<dbReference type="SUPFAM" id="SSF49899">
    <property type="entry name" value="Concanavalin A-like lectins/glucanases"/>
    <property type="match status" value="2"/>
</dbReference>
<dbReference type="EMBL" id="FQZK01000008">
    <property type="protein sequence ID" value="SHJ66841.1"/>
    <property type="molecule type" value="Genomic_DNA"/>
</dbReference>
<protein>
    <submittedName>
        <fullName evidence="6">Concanavalin A-like lectin/glucanases superfamily protein</fullName>
    </submittedName>
</protein>
<evidence type="ECO:0000256" key="4">
    <source>
        <dbReference type="SAM" id="SignalP"/>
    </source>
</evidence>
<feature type="region of interest" description="Disordered" evidence="3">
    <location>
        <begin position="25"/>
        <end position="57"/>
    </location>
</feature>
<accession>A0A1M6L6J7</accession>
<keyword evidence="6" id="KW-0430">Lectin</keyword>
<evidence type="ECO:0000256" key="2">
    <source>
        <dbReference type="ARBA" id="ARBA00023157"/>
    </source>
</evidence>
<dbReference type="Pfam" id="PF13385">
    <property type="entry name" value="Laminin_G_3"/>
    <property type="match status" value="2"/>
</dbReference>
<evidence type="ECO:0000256" key="1">
    <source>
        <dbReference type="ARBA" id="ARBA00022729"/>
    </source>
</evidence>
<keyword evidence="7" id="KW-1185">Reference proteome</keyword>
<name>A0A1M6L6J7_9ACTN</name>
<dbReference type="InterPro" id="IPR013320">
    <property type="entry name" value="ConA-like_dom_sf"/>
</dbReference>
<proteinExistence type="predicted"/>
<feature type="domain" description="LamG-like jellyroll fold" evidence="5">
    <location>
        <begin position="334"/>
        <end position="472"/>
    </location>
</feature>
<dbReference type="GO" id="GO:0030246">
    <property type="term" value="F:carbohydrate binding"/>
    <property type="evidence" value="ECO:0007669"/>
    <property type="project" value="UniProtKB-KW"/>
</dbReference>
<dbReference type="OrthoDB" id="176279at2"/>
<feature type="chain" id="PRO_5009919159" evidence="4">
    <location>
        <begin position="30"/>
        <end position="710"/>
    </location>
</feature>
<dbReference type="RefSeq" id="WP_073380067.1">
    <property type="nucleotide sequence ID" value="NZ_FQZK01000008.1"/>
</dbReference>
<gene>
    <name evidence="6" type="ORF">SAMN05421803_10898</name>
</gene>
<dbReference type="InterPro" id="IPR042837">
    <property type="entry name" value="PTX3"/>
</dbReference>
<dbReference type="InterPro" id="IPR006558">
    <property type="entry name" value="LamG-like"/>
</dbReference>
<evidence type="ECO:0000313" key="7">
    <source>
        <dbReference type="Proteomes" id="UP000184452"/>
    </source>
</evidence>
<dbReference type="STRING" id="758803.SAMN05421803_10898"/>
<feature type="region of interest" description="Disordered" evidence="3">
    <location>
        <begin position="521"/>
        <end position="541"/>
    </location>
</feature>
<dbReference type="GO" id="GO:0006955">
    <property type="term" value="P:immune response"/>
    <property type="evidence" value="ECO:0007669"/>
    <property type="project" value="InterPro"/>
</dbReference>